<feature type="domain" description="Ricin B lectin" evidence="2">
    <location>
        <begin position="36"/>
        <end position="109"/>
    </location>
</feature>
<evidence type="ECO:0000256" key="1">
    <source>
        <dbReference type="SAM" id="SignalP"/>
    </source>
</evidence>
<dbReference type="SUPFAM" id="SSF50370">
    <property type="entry name" value="Ricin B-like lectins"/>
    <property type="match status" value="1"/>
</dbReference>
<reference evidence="4" key="1">
    <citation type="journal article" date="2019" name="Int. J. Syst. Evol. Microbiol.">
        <title>The Global Catalogue of Microorganisms (GCM) 10K type strain sequencing project: providing services to taxonomists for standard genome sequencing and annotation.</title>
        <authorList>
            <consortium name="The Broad Institute Genomics Platform"/>
            <consortium name="The Broad Institute Genome Sequencing Center for Infectious Disease"/>
            <person name="Wu L."/>
            <person name="Ma J."/>
        </authorList>
    </citation>
    <scope>NUCLEOTIDE SEQUENCE [LARGE SCALE GENOMIC DNA]</scope>
    <source>
        <strain evidence="4">JCM 11136</strain>
    </source>
</reference>
<protein>
    <recommendedName>
        <fullName evidence="2">Ricin B lectin domain-containing protein</fullName>
    </recommendedName>
</protein>
<keyword evidence="1" id="KW-0732">Signal</keyword>
<evidence type="ECO:0000259" key="2">
    <source>
        <dbReference type="Pfam" id="PF00652"/>
    </source>
</evidence>
<comment type="caution">
    <text evidence="3">The sequence shown here is derived from an EMBL/GenBank/DDBJ whole genome shotgun (WGS) entry which is preliminary data.</text>
</comment>
<proteinExistence type="predicted"/>
<keyword evidence="4" id="KW-1185">Reference proteome</keyword>
<accession>A0ABP4B1Y0</accession>
<dbReference type="RefSeq" id="WP_343953405.1">
    <property type="nucleotide sequence ID" value="NZ_BAAAHQ010000037.1"/>
</dbReference>
<feature type="chain" id="PRO_5045634477" description="Ricin B lectin domain-containing protein" evidence="1">
    <location>
        <begin position="24"/>
        <end position="165"/>
    </location>
</feature>
<gene>
    <name evidence="3" type="ORF">GCM10009560_59250</name>
</gene>
<dbReference type="CDD" id="cd00161">
    <property type="entry name" value="beta-trefoil_Ricin-like"/>
    <property type="match status" value="1"/>
</dbReference>
<sequence>MRIPALAALVILTALASAPAARADYSGGLPPRDVPVRVRSMSSGHCLAVQGGNGAAIVQEPCDPARAGQHFTFTDALGLPMIRTAHGKCWNVHAASRADGAWITQWDCLAQLNEWFAPTVGARSGFYIESTTRGPRPCLLTRRHSPLVQYGCDATGDQRFQWEPA</sequence>
<dbReference type="PROSITE" id="PS50231">
    <property type="entry name" value="RICIN_B_LECTIN"/>
    <property type="match status" value="1"/>
</dbReference>
<dbReference type="Proteomes" id="UP001501578">
    <property type="component" value="Unassembled WGS sequence"/>
</dbReference>
<feature type="signal peptide" evidence="1">
    <location>
        <begin position="1"/>
        <end position="23"/>
    </location>
</feature>
<dbReference type="InterPro" id="IPR000772">
    <property type="entry name" value="Ricin_B_lectin"/>
</dbReference>
<dbReference type="Pfam" id="PF00652">
    <property type="entry name" value="Ricin_B_lectin"/>
    <property type="match status" value="1"/>
</dbReference>
<evidence type="ECO:0000313" key="3">
    <source>
        <dbReference type="EMBL" id="GAA0944836.1"/>
    </source>
</evidence>
<dbReference type="EMBL" id="BAAAHQ010000037">
    <property type="protein sequence ID" value="GAA0944836.1"/>
    <property type="molecule type" value="Genomic_DNA"/>
</dbReference>
<evidence type="ECO:0000313" key="4">
    <source>
        <dbReference type="Proteomes" id="UP001501578"/>
    </source>
</evidence>
<organism evidence="3 4">
    <name type="scientific">Nonomuraea longicatena</name>
    <dbReference type="NCBI Taxonomy" id="83682"/>
    <lineage>
        <taxon>Bacteria</taxon>
        <taxon>Bacillati</taxon>
        <taxon>Actinomycetota</taxon>
        <taxon>Actinomycetes</taxon>
        <taxon>Streptosporangiales</taxon>
        <taxon>Streptosporangiaceae</taxon>
        <taxon>Nonomuraea</taxon>
    </lineage>
</organism>
<name>A0ABP4B1Y0_9ACTN</name>
<dbReference type="InterPro" id="IPR035992">
    <property type="entry name" value="Ricin_B-like_lectins"/>
</dbReference>
<dbReference type="Gene3D" id="2.80.10.50">
    <property type="match status" value="2"/>
</dbReference>